<proteinExistence type="predicted"/>
<name>A0A9W9ZP93_9CNID</name>
<accession>A0A9W9ZP93</accession>
<sequence length="236" mass="26949">MAADEGLFMFGDDLETILELLESDEAMEEQFVSAVSEVQSVELVCHCGKKYKTKGGLERHRAAKHSQNSQAPQLLTQSVLMEIVSTAIQKIKESKVFSEGIRSELSLYQYEVLEEGSEEFKNLKSLFEGHMKNSHVEKFYGKYYGTVPLNCSTLPDILKDFHEIVQHCSQPKLQTVCLHSARKRNRWMIAAKSQLSQNSQTEKRLVSSMLVAMLCTISTRNIPSRKRQRAKKQWQS</sequence>
<protein>
    <submittedName>
        <fullName evidence="1">Uncharacterized protein</fullName>
    </submittedName>
</protein>
<keyword evidence="2" id="KW-1185">Reference proteome</keyword>
<dbReference type="OrthoDB" id="5976291at2759"/>
<evidence type="ECO:0000313" key="2">
    <source>
        <dbReference type="Proteomes" id="UP001163046"/>
    </source>
</evidence>
<reference evidence="1" key="1">
    <citation type="submission" date="2023-01" db="EMBL/GenBank/DDBJ databases">
        <title>Genome assembly of the deep-sea coral Lophelia pertusa.</title>
        <authorList>
            <person name="Herrera S."/>
            <person name="Cordes E."/>
        </authorList>
    </citation>
    <scope>NUCLEOTIDE SEQUENCE</scope>
    <source>
        <strain evidence="1">USNM1676648</strain>
        <tissue evidence="1">Polyp</tissue>
    </source>
</reference>
<dbReference type="AlphaFoldDB" id="A0A9W9ZP93"/>
<organism evidence="1 2">
    <name type="scientific">Desmophyllum pertusum</name>
    <dbReference type="NCBI Taxonomy" id="174260"/>
    <lineage>
        <taxon>Eukaryota</taxon>
        <taxon>Metazoa</taxon>
        <taxon>Cnidaria</taxon>
        <taxon>Anthozoa</taxon>
        <taxon>Hexacorallia</taxon>
        <taxon>Scleractinia</taxon>
        <taxon>Caryophylliina</taxon>
        <taxon>Caryophylliidae</taxon>
        <taxon>Desmophyllum</taxon>
    </lineage>
</organism>
<gene>
    <name evidence="1" type="ORF">OS493_020212</name>
</gene>
<evidence type="ECO:0000313" key="1">
    <source>
        <dbReference type="EMBL" id="KAJ7384634.1"/>
    </source>
</evidence>
<dbReference type="EMBL" id="MU825885">
    <property type="protein sequence ID" value="KAJ7384634.1"/>
    <property type="molecule type" value="Genomic_DNA"/>
</dbReference>
<comment type="caution">
    <text evidence="1">The sequence shown here is derived from an EMBL/GenBank/DDBJ whole genome shotgun (WGS) entry which is preliminary data.</text>
</comment>
<dbReference type="Proteomes" id="UP001163046">
    <property type="component" value="Unassembled WGS sequence"/>
</dbReference>